<sequence length="189" mass="21447">MKQNALKTIPFFIVFLFLISGCSYSYGIDINYIQQYPDKYSASTLPYEGKIEFSLSTEEILNGIEEPQKITTIYDTDVFLIDITEDENTINNEQEILVIVGFDSHINSNEGTLLSQYEVNEDNSITTGSVNIKAFGDDGELGSFGTGSGDFEGKYEQHVMYVFNKDDLFKSKKWKFEISGLHLLTYSKK</sequence>
<reference evidence="1 2" key="1">
    <citation type="journal article" date="2019" name="Indoor Air">
        <title>Impacts of indoor surface finishes on bacterial viability.</title>
        <authorList>
            <person name="Hu J."/>
            <person name="Maamar S.B."/>
            <person name="Glawe A.J."/>
            <person name="Gottel N."/>
            <person name="Gilbert J.A."/>
            <person name="Hartmann E.M."/>
        </authorList>
    </citation>
    <scope>NUCLEOTIDE SEQUENCE [LARGE SCALE GENOMIC DNA]</scope>
    <source>
        <strain evidence="1 2">AF060A6</strain>
    </source>
</reference>
<organism evidence="1 2">
    <name type="scientific">Bacillus timonensis</name>
    <dbReference type="NCBI Taxonomy" id="1033734"/>
    <lineage>
        <taxon>Bacteria</taxon>
        <taxon>Bacillati</taxon>
        <taxon>Bacillota</taxon>
        <taxon>Bacilli</taxon>
        <taxon>Bacillales</taxon>
        <taxon>Bacillaceae</taxon>
        <taxon>Bacillus</taxon>
    </lineage>
</organism>
<gene>
    <name evidence="1" type="ORF">E1I69_07045</name>
</gene>
<evidence type="ECO:0008006" key="3">
    <source>
        <dbReference type="Google" id="ProtNLM"/>
    </source>
</evidence>
<dbReference type="EMBL" id="SLUB01000008">
    <property type="protein sequence ID" value="THE13663.1"/>
    <property type="molecule type" value="Genomic_DNA"/>
</dbReference>
<dbReference type="RefSeq" id="WP_136378897.1">
    <property type="nucleotide sequence ID" value="NZ_SLUB01000008.1"/>
</dbReference>
<accession>A0A4V3V858</accession>
<dbReference type="AlphaFoldDB" id="A0A4V3V858"/>
<evidence type="ECO:0000313" key="2">
    <source>
        <dbReference type="Proteomes" id="UP000306477"/>
    </source>
</evidence>
<dbReference type="PROSITE" id="PS51257">
    <property type="entry name" value="PROKAR_LIPOPROTEIN"/>
    <property type="match status" value="1"/>
</dbReference>
<comment type="caution">
    <text evidence="1">The sequence shown here is derived from an EMBL/GenBank/DDBJ whole genome shotgun (WGS) entry which is preliminary data.</text>
</comment>
<name>A0A4V3V858_9BACI</name>
<protein>
    <recommendedName>
        <fullName evidence="3">Lipoprotein</fullName>
    </recommendedName>
</protein>
<dbReference type="Proteomes" id="UP000306477">
    <property type="component" value="Unassembled WGS sequence"/>
</dbReference>
<keyword evidence="2" id="KW-1185">Reference proteome</keyword>
<evidence type="ECO:0000313" key="1">
    <source>
        <dbReference type="EMBL" id="THE13663.1"/>
    </source>
</evidence>
<proteinExistence type="predicted"/>
<dbReference type="OrthoDB" id="2970737at2"/>